<accession>A7RLR6</accession>
<dbReference type="Pfam" id="PF18147">
    <property type="entry name" value="Suv3_C_1"/>
    <property type="match status" value="1"/>
</dbReference>
<proteinExistence type="predicted"/>
<dbReference type="HOGENOM" id="CLU_010647_2_0_1"/>
<dbReference type="GO" id="GO:0005524">
    <property type="term" value="F:ATP binding"/>
    <property type="evidence" value="ECO:0007669"/>
    <property type="project" value="UniProtKB-KW"/>
</dbReference>
<keyword evidence="4" id="KW-0067">ATP-binding</keyword>
<dbReference type="SUPFAM" id="SSF52540">
    <property type="entry name" value="P-loop containing nucleoside triphosphate hydrolases"/>
    <property type="match status" value="1"/>
</dbReference>
<evidence type="ECO:0000313" key="8">
    <source>
        <dbReference type="Proteomes" id="UP000001593"/>
    </source>
</evidence>
<dbReference type="Pfam" id="PF00271">
    <property type="entry name" value="Helicase_C"/>
    <property type="match status" value="1"/>
</dbReference>
<evidence type="ECO:0000259" key="6">
    <source>
        <dbReference type="PROSITE" id="PS51194"/>
    </source>
</evidence>
<sequence length="354" mass="39935">GVVSDEVHVCGEDTAVGLIKRLAKTCGDEFEVFHYDRLSQLQVLPYSLGGQLHQVRPGDCIVAFSQRELFKLRQRIEKAKVTKCAIVYGGLPPATRVEQAAKFNNPDDEHKILIASDAIGMGLNLNIKRIIFHAMEKFDGQSVTQLTASHVKQIAGRAGRYGSEYPKGEVTTLYASSLPTLKKLMSQPSDEVQRAGLSPSVEQIEMLSHQLPNATLGDLVDLFLDVAQLDGENYFMCDLENVQYLAELVEGIPLTIWEQYSICQAPVSRNRTLSASVIVEFARRVSEKRETKVIDVKEMVRWPPVMPKSLKTLQDVEAVHEVCDVYLWLSYRFPEVFTDQENMREMQQFVEKII</sequence>
<dbReference type="OMA" id="PYFEQME"/>
<evidence type="ECO:0000256" key="5">
    <source>
        <dbReference type="ARBA" id="ARBA00047984"/>
    </source>
</evidence>
<keyword evidence="8" id="KW-1185">Reference proteome</keyword>
<dbReference type="InParanoid" id="A7RLR6"/>
<dbReference type="InterPro" id="IPR041082">
    <property type="entry name" value="Suv3_C_1"/>
</dbReference>
<dbReference type="FunFam" id="3.40.50.300:FF:000957">
    <property type="entry name" value="ATP-dependent RNA helicase SUV3L, mitochondrial"/>
    <property type="match status" value="1"/>
</dbReference>
<dbReference type="InterPro" id="IPR022192">
    <property type="entry name" value="SUV3_C"/>
</dbReference>
<dbReference type="Gene3D" id="1.20.58.1080">
    <property type="match status" value="1"/>
</dbReference>
<protein>
    <recommendedName>
        <fullName evidence="6">Helicase C-terminal domain-containing protein</fullName>
    </recommendedName>
</protein>
<dbReference type="Proteomes" id="UP000001593">
    <property type="component" value="Unassembled WGS sequence"/>
</dbReference>
<dbReference type="Gene3D" id="3.40.50.300">
    <property type="entry name" value="P-loop containing nucleotide triphosphate hydrolases"/>
    <property type="match status" value="1"/>
</dbReference>
<dbReference type="SMART" id="SM00490">
    <property type="entry name" value="HELICc"/>
    <property type="match status" value="1"/>
</dbReference>
<dbReference type="PANTHER" id="PTHR12131">
    <property type="entry name" value="ATP-DEPENDENT RNA AND DNA HELICASE"/>
    <property type="match status" value="1"/>
</dbReference>
<feature type="non-terminal residue" evidence="7">
    <location>
        <position position="1"/>
    </location>
</feature>
<evidence type="ECO:0000256" key="1">
    <source>
        <dbReference type="ARBA" id="ARBA00022741"/>
    </source>
</evidence>
<dbReference type="eggNOG" id="KOG0953">
    <property type="taxonomic scope" value="Eukaryota"/>
</dbReference>
<organism evidence="7 8">
    <name type="scientific">Nematostella vectensis</name>
    <name type="common">Starlet sea anemone</name>
    <dbReference type="NCBI Taxonomy" id="45351"/>
    <lineage>
        <taxon>Eukaryota</taxon>
        <taxon>Metazoa</taxon>
        <taxon>Cnidaria</taxon>
        <taxon>Anthozoa</taxon>
        <taxon>Hexacorallia</taxon>
        <taxon>Actiniaria</taxon>
        <taxon>Edwardsiidae</taxon>
        <taxon>Nematostella</taxon>
    </lineage>
</organism>
<dbReference type="GO" id="GO:0016787">
    <property type="term" value="F:hydrolase activity"/>
    <property type="evidence" value="ECO:0007669"/>
    <property type="project" value="UniProtKB-KW"/>
</dbReference>
<dbReference type="Pfam" id="PF12513">
    <property type="entry name" value="SUV3_C"/>
    <property type="match status" value="1"/>
</dbReference>
<comment type="catalytic activity">
    <reaction evidence="5">
        <text>ATP + H2O = ADP + phosphate + H(+)</text>
        <dbReference type="Rhea" id="RHEA:13065"/>
        <dbReference type="ChEBI" id="CHEBI:15377"/>
        <dbReference type="ChEBI" id="CHEBI:15378"/>
        <dbReference type="ChEBI" id="CHEBI:30616"/>
        <dbReference type="ChEBI" id="CHEBI:43474"/>
        <dbReference type="ChEBI" id="CHEBI:456216"/>
        <dbReference type="EC" id="3.6.4.13"/>
    </reaction>
</comment>
<evidence type="ECO:0000256" key="4">
    <source>
        <dbReference type="ARBA" id="ARBA00022840"/>
    </source>
</evidence>
<dbReference type="GO" id="GO:0003724">
    <property type="term" value="F:RNA helicase activity"/>
    <property type="evidence" value="ECO:0007669"/>
    <property type="project" value="UniProtKB-EC"/>
</dbReference>
<gene>
    <name evidence="7" type="ORF">NEMVEDRAFT_v1g60841</name>
</gene>
<keyword evidence="1" id="KW-0547">Nucleotide-binding</keyword>
<dbReference type="EMBL" id="DS469518">
    <property type="protein sequence ID" value="EDO47738.1"/>
    <property type="molecule type" value="Genomic_DNA"/>
</dbReference>
<name>A7RLR6_NEMVE</name>
<reference evidence="7 8" key="1">
    <citation type="journal article" date="2007" name="Science">
        <title>Sea anemone genome reveals ancestral eumetazoan gene repertoire and genomic organization.</title>
        <authorList>
            <person name="Putnam N.H."/>
            <person name="Srivastava M."/>
            <person name="Hellsten U."/>
            <person name="Dirks B."/>
            <person name="Chapman J."/>
            <person name="Salamov A."/>
            <person name="Terry A."/>
            <person name="Shapiro H."/>
            <person name="Lindquist E."/>
            <person name="Kapitonov V.V."/>
            <person name="Jurka J."/>
            <person name="Genikhovich G."/>
            <person name="Grigoriev I.V."/>
            <person name="Lucas S.M."/>
            <person name="Steele R.E."/>
            <person name="Finnerty J.R."/>
            <person name="Technau U."/>
            <person name="Martindale M.Q."/>
            <person name="Rokhsar D.S."/>
        </authorList>
    </citation>
    <scope>NUCLEOTIDE SEQUENCE [LARGE SCALE GENOMIC DNA]</scope>
    <source>
        <strain evidence="8">CH2 X CH6</strain>
    </source>
</reference>
<dbReference type="InterPro" id="IPR050699">
    <property type="entry name" value="RNA-DNA_Helicase"/>
</dbReference>
<feature type="domain" description="Helicase C-terminal" evidence="6">
    <location>
        <begin position="40"/>
        <end position="208"/>
    </location>
</feature>
<dbReference type="InterPro" id="IPR001650">
    <property type="entry name" value="Helicase_C-like"/>
</dbReference>
<dbReference type="AlphaFoldDB" id="A7RLR6"/>
<feature type="non-terminal residue" evidence="7">
    <location>
        <position position="354"/>
    </location>
</feature>
<dbReference type="PhylomeDB" id="A7RLR6"/>
<dbReference type="PROSITE" id="PS51194">
    <property type="entry name" value="HELICASE_CTER"/>
    <property type="match status" value="1"/>
</dbReference>
<dbReference type="PANTHER" id="PTHR12131:SF1">
    <property type="entry name" value="ATP-DEPENDENT RNA HELICASE SUPV3L1, MITOCHONDRIAL-RELATED"/>
    <property type="match status" value="1"/>
</dbReference>
<evidence type="ECO:0000313" key="7">
    <source>
        <dbReference type="EMBL" id="EDO47738.1"/>
    </source>
</evidence>
<keyword evidence="2" id="KW-0378">Hydrolase</keyword>
<evidence type="ECO:0000256" key="2">
    <source>
        <dbReference type="ARBA" id="ARBA00022801"/>
    </source>
</evidence>
<evidence type="ECO:0000256" key="3">
    <source>
        <dbReference type="ARBA" id="ARBA00022806"/>
    </source>
</evidence>
<dbReference type="STRING" id="45351.A7RLR6"/>
<dbReference type="CDD" id="cd18805">
    <property type="entry name" value="SF2_C_suv3"/>
    <property type="match status" value="1"/>
</dbReference>
<dbReference type="InterPro" id="IPR027417">
    <property type="entry name" value="P-loop_NTPase"/>
</dbReference>
<keyword evidence="3" id="KW-0347">Helicase</keyword>